<gene>
    <name evidence="3" type="ORF">IAA07_11380</name>
</gene>
<dbReference type="EMBL" id="DWZA01000099">
    <property type="protein sequence ID" value="HJA72155.1"/>
    <property type="molecule type" value="Genomic_DNA"/>
</dbReference>
<dbReference type="GO" id="GO:0016740">
    <property type="term" value="F:transferase activity"/>
    <property type="evidence" value="ECO:0007669"/>
    <property type="project" value="UniProtKB-KW"/>
</dbReference>
<proteinExistence type="predicted"/>
<reference evidence="3" key="1">
    <citation type="journal article" date="2021" name="PeerJ">
        <title>Extensive microbial diversity within the chicken gut microbiome revealed by metagenomics and culture.</title>
        <authorList>
            <person name="Gilroy R."/>
            <person name="Ravi A."/>
            <person name="Getino M."/>
            <person name="Pursley I."/>
            <person name="Horton D.L."/>
            <person name="Alikhan N.F."/>
            <person name="Baker D."/>
            <person name="Gharbi K."/>
            <person name="Hall N."/>
            <person name="Watson M."/>
            <person name="Adriaenssens E.M."/>
            <person name="Foster-Nyarko E."/>
            <person name="Jarju S."/>
            <person name="Secka A."/>
            <person name="Antonio M."/>
            <person name="Oren A."/>
            <person name="Chaudhuri R.R."/>
            <person name="La Ragione R."/>
            <person name="Hildebrand F."/>
            <person name="Pallen M.J."/>
        </authorList>
    </citation>
    <scope>NUCLEOTIDE SEQUENCE</scope>
    <source>
        <strain evidence="3">CHK178-16964</strain>
    </source>
</reference>
<dbReference type="InterPro" id="IPR035107">
    <property type="entry name" value="tRNA_thiolation_TtcA_Ctu1"/>
</dbReference>
<keyword evidence="1" id="KW-0808">Transferase</keyword>
<comment type="caution">
    <text evidence="3">The sequence shown here is derived from an EMBL/GenBank/DDBJ whole genome shotgun (WGS) entry which is preliminary data.</text>
</comment>
<feature type="domain" description="tRNA(Ile)-lysidine/2-thiocytidine synthase N-terminal" evidence="2">
    <location>
        <begin position="40"/>
        <end position="204"/>
    </location>
</feature>
<dbReference type="PIRSF" id="PIRSF004976">
    <property type="entry name" value="ATPase_YdaO"/>
    <property type="match status" value="1"/>
</dbReference>
<evidence type="ECO:0000313" key="4">
    <source>
        <dbReference type="Proteomes" id="UP000823900"/>
    </source>
</evidence>
<reference evidence="3" key="2">
    <citation type="submission" date="2021-04" db="EMBL/GenBank/DDBJ databases">
        <authorList>
            <person name="Gilroy R."/>
        </authorList>
    </citation>
    <scope>NUCLEOTIDE SEQUENCE</scope>
    <source>
        <strain evidence="3">CHK178-16964</strain>
    </source>
</reference>
<evidence type="ECO:0000313" key="3">
    <source>
        <dbReference type="EMBL" id="HJA72155.1"/>
    </source>
</evidence>
<dbReference type="CDD" id="cd24138">
    <property type="entry name" value="TtcA-like"/>
    <property type="match status" value="1"/>
</dbReference>
<evidence type="ECO:0000256" key="1">
    <source>
        <dbReference type="ARBA" id="ARBA00022679"/>
    </source>
</evidence>
<dbReference type="InterPro" id="IPR011063">
    <property type="entry name" value="TilS/TtcA_N"/>
</dbReference>
<protein>
    <submittedName>
        <fullName evidence="3">tRNA 2-thiocytidine biosynthesis protein TtcA</fullName>
    </submittedName>
</protein>
<dbReference type="AlphaFoldDB" id="A0A9D2HJY9"/>
<sequence length="282" mass="33022">MKTRCQEIESSIIKRFRKGIWRPFIKGMQEYRMVKPGDRVAVCISGGKDSMLLAKCMQEIIRHGDIDFQAEYLVMDPGYHPANRRRIEENAALMEIPVTIIESDIFNIVADETQSPCYLCARMRRGFLYDGARRLGCNKIALGHHFDDVIETILMSMLYGGQINTMMPKLHSTNFQGMELIRPLYFVKEEDIIAWRDYNQLSFLQCACRFTEKIRKEQADQEEVHSSKRQEMKELIAWFRKNNPNIENNIFKSVENVNLDVCLGYVQGKQRHHFMDTYDEEG</sequence>
<name>A0A9D2HJY9_9FIRM</name>
<dbReference type="GO" id="GO:0008033">
    <property type="term" value="P:tRNA processing"/>
    <property type="evidence" value="ECO:0007669"/>
    <property type="project" value="InterPro"/>
</dbReference>
<dbReference type="InterPro" id="IPR014729">
    <property type="entry name" value="Rossmann-like_a/b/a_fold"/>
</dbReference>
<dbReference type="PANTHER" id="PTHR43686">
    <property type="entry name" value="SULFURTRANSFERASE-RELATED"/>
    <property type="match status" value="1"/>
</dbReference>
<accession>A0A9D2HJY9</accession>
<dbReference type="PANTHER" id="PTHR43686:SF1">
    <property type="entry name" value="AMINOTRAN_5 DOMAIN-CONTAINING PROTEIN"/>
    <property type="match status" value="1"/>
</dbReference>
<dbReference type="Proteomes" id="UP000823900">
    <property type="component" value="Unassembled WGS sequence"/>
</dbReference>
<dbReference type="SUPFAM" id="SSF52402">
    <property type="entry name" value="Adenine nucleotide alpha hydrolases-like"/>
    <property type="match status" value="1"/>
</dbReference>
<dbReference type="Pfam" id="PF01171">
    <property type="entry name" value="ATP_bind_3"/>
    <property type="match status" value="1"/>
</dbReference>
<evidence type="ECO:0000259" key="2">
    <source>
        <dbReference type="Pfam" id="PF01171"/>
    </source>
</evidence>
<organism evidence="3 4">
    <name type="scientific">Candidatus Lachnoclostridium stercoravium</name>
    <dbReference type="NCBI Taxonomy" id="2838633"/>
    <lineage>
        <taxon>Bacteria</taxon>
        <taxon>Bacillati</taxon>
        <taxon>Bacillota</taxon>
        <taxon>Clostridia</taxon>
        <taxon>Lachnospirales</taxon>
        <taxon>Lachnospiraceae</taxon>
    </lineage>
</organism>
<dbReference type="Gene3D" id="3.40.50.620">
    <property type="entry name" value="HUPs"/>
    <property type="match status" value="1"/>
</dbReference>